<feature type="compositionally biased region" description="Acidic residues" evidence="10">
    <location>
        <begin position="452"/>
        <end position="465"/>
    </location>
</feature>
<dbReference type="Pfam" id="PF21103">
    <property type="entry name" value="PH1_SSRP1-like"/>
    <property type="match status" value="1"/>
</dbReference>
<dbReference type="Gene3D" id="2.30.29.30">
    <property type="entry name" value="Pleckstrin-homology domain (PH domain)/Phosphotyrosine-binding domain (PTB)"/>
    <property type="match status" value="2"/>
</dbReference>
<dbReference type="SUPFAM" id="SSF50729">
    <property type="entry name" value="PH domain-like"/>
    <property type="match status" value="1"/>
</dbReference>
<feature type="domain" description="Histone chaperone RTT106/FACT complex subunit SPT16-like middle" evidence="11">
    <location>
        <begin position="354"/>
        <end position="449"/>
    </location>
</feature>
<dbReference type="Pfam" id="PF17292">
    <property type="entry name" value="POB3_N"/>
    <property type="match status" value="1"/>
</dbReference>
<evidence type="ECO:0000259" key="11">
    <source>
        <dbReference type="SMART" id="SM01287"/>
    </source>
</evidence>
<protein>
    <recommendedName>
        <fullName evidence="9">FACT complex subunit POB3</fullName>
    </recommendedName>
</protein>
<dbReference type="CDD" id="cd13231">
    <property type="entry name" value="PH2_SSRP1-like"/>
    <property type="match status" value="1"/>
</dbReference>
<evidence type="ECO:0000313" key="12">
    <source>
        <dbReference type="EMBL" id="RKP02559.1"/>
    </source>
</evidence>
<evidence type="ECO:0000313" key="13">
    <source>
        <dbReference type="Proteomes" id="UP000274922"/>
    </source>
</evidence>
<keyword evidence="13" id="KW-1185">Reference proteome</keyword>
<dbReference type="GO" id="GO:0006281">
    <property type="term" value="P:DNA repair"/>
    <property type="evidence" value="ECO:0007669"/>
    <property type="project" value="UniProtKB-KW"/>
</dbReference>
<dbReference type="InterPro" id="IPR024954">
    <property type="entry name" value="SSRP1_DD"/>
</dbReference>
<evidence type="ECO:0000256" key="7">
    <source>
        <dbReference type="ARBA" id="ARBA00023204"/>
    </source>
</evidence>
<comment type="similarity">
    <text evidence="1 9">Belongs to the SSRP1 family.</text>
</comment>
<keyword evidence="4 9" id="KW-0227">DNA damage</keyword>
<dbReference type="GO" id="GO:0042393">
    <property type="term" value="F:histone binding"/>
    <property type="evidence" value="ECO:0007669"/>
    <property type="project" value="TreeGrafter"/>
</dbReference>
<dbReference type="InterPro" id="IPR050454">
    <property type="entry name" value="RTT106/SSRP1_HistChap/FACT"/>
</dbReference>
<dbReference type="PANTHER" id="PTHR45849">
    <property type="entry name" value="FACT COMPLEX SUBUNIT SSRP1"/>
    <property type="match status" value="1"/>
</dbReference>
<dbReference type="InterPro" id="IPR038167">
    <property type="entry name" value="SSRP1_sf"/>
</dbReference>
<reference evidence="13" key="1">
    <citation type="journal article" date="2018" name="Nat. Microbiol.">
        <title>Leveraging single-cell genomics to expand the fungal tree of life.</title>
        <authorList>
            <person name="Ahrendt S.R."/>
            <person name="Quandt C.A."/>
            <person name="Ciobanu D."/>
            <person name="Clum A."/>
            <person name="Salamov A."/>
            <person name="Andreopoulos B."/>
            <person name="Cheng J.F."/>
            <person name="Woyke T."/>
            <person name="Pelin A."/>
            <person name="Henrissat B."/>
            <person name="Reynolds N.K."/>
            <person name="Benny G.L."/>
            <person name="Smith M.E."/>
            <person name="James T.Y."/>
            <person name="Grigoriev I.V."/>
        </authorList>
    </citation>
    <scope>NUCLEOTIDE SEQUENCE [LARGE SCALE GENOMIC DNA]</scope>
    <source>
        <strain evidence="13">ATCC 52028</strain>
    </source>
</reference>
<dbReference type="Pfam" id="PF08512">
    <property type="entry name" value="Rttp106-like_middle"/>
    <property type="match status" value="1"/>
</dbReference>
<feature type="compositionally biased region" description="Low complexity" evidence="10">
    <location>
        <begin position="466"/>
        <end position="482"/>
    </location>
</feature>
<keyword evidence="8 9" id="KW-0539">Nucleus</keyword>
<feature type="compositionally biased region" description="Acidic residues" evidence="10">
    <location>
        <begin position="483"/>
        <end position="496"/>
    </location>
</feature>
<evidence type="ECO:0000256" key="3">
    <source>
        <dbReference type="ARBA" id="ARBA00022705"/>
    </source>
</evidence>
<evidence type="ECO:0000256" key="6">
    <source>
        <dbReference type="ARBA" id="ARBA00023163"/>
    </source>
</evidence>
<dbReference type="CDD" id="cd13230">
    <property type="entry name" value="PH1_SSRP1-like"/>
    <property type="match status" value="1"/>
</dbReference>
<dbReference type="PANTHER" id="PTHR45849:SF1">
    <property type="entry name" value="FACT COMPLEX SUBUNIT SSRP1"/>
    <property type="match status" value="1"/>
</dbReference>
<dbReference type="PRINTS" id="PR00887">
    <property type="entry name" value="SSRCOGNITION"/>
</dbReference>
<dbReference type="Gene3D" id="2.30.29.150">
    <property type="match status" value="1"/>
</dbReference>
<dbReference type="InterPro" id="IPR011993">
    <property type="entry name" value="PH-like_dom_sf"/>
</dbReference>
<dbReference type="Gene3D" id="2.30.29.220">
    <property type="entry name" value="Structure-specific recognition protein (SSRP1)"/>
    <property type="match status" value="1"/>
</dbReference>
<dbReference type="STRING" id="1555241.A0A4V1IV23"/>
<evidence type="ECO:0000256" key="10">
    <source>
        <dbReference type="SAM" id="MobiDB-lite"/>
    </source>
</evidence>
<keyword evidence="7 9" id="KW-0234">DNA repair</keyword>
<dbReference type="InterPro" id="IPR013719">
    <property type="entry name" value="RTT106/SPT16-like_middle_dom"/>
</dbReference>
<comment type="function">
    <text evidence="9">Component of the FACT complex, a general chromatin factor that acts to reorganize nucleosomes. The FACT complex is involved in multiple processes that require DNA as a template such as mRNA elongation, DNA replication and DNA repair. During transcription elongation the FACT complex acts as a histone chaperone that both destabilizes and restores nucleosomal structure. It facilitates the passage of RNA polymerase II and transcription by promoting the dissociation of one histone H2A-H2B dimer from the nucleosome, then subsequently promotes the reestablishment of the nucleosome following the passage of RNA polymerase II.</text>
</comment>
<keyword evidence="6 9" id="KW-0804">Transcription</keyword>
<dbReference type="InterPro" id="IPR000969">
    <property type="entry name" value="SSRP1/POB3"/>
</dbReference>
<accession>A0A4V1IV23</accession>
<feature type="compositionally biased region" description="Basic residues" evidence="10">
    <location>
        <begin position="513"/>
        <end position="522"/>
    </location>
</feature>
<gene>
    <name evidence="12" type="ORF">CXG81DRAFT_10649</name>
</gene>
<dbReference type="GO" id="GO:0035101">
    <property type="term" value="C:FACT complex"/>
    <property type="evidence" value="ECO:0007669"/>
    <property type="project" value="TreeGrafter"/>
</dbReference>
<evidence type="ECO:0000256" key="2">
    <source>
        <dbReference type="ARBA" id="ARBA00022454"/>
    </source>
</evidence>
<keyword evidence="3 9" id="KW-0235">DNA replication</keyword>
<sequence length="529" mass="58321">MDDGWIVQTSGKLRFAEEGIGWRESSSSANSGNRRIITIAAADLRKITFMRAARGHALRFALANMSAHTFDNIPRDLQEPLQKTMKQLYDITMDIIEPSIRGWNWGATEFQGAAMNFVVGNRPAFELPMTEVANTTVSNRDEVSIEFTVPPVPPGRTVHARDDDMLMEMIMYVPGGVNQSALVNDEGDRISAATVLHETIKQKADVGGVPAESMATVVDMLSLTFRSKFNLDFHKEYCRLRGKTHDYRILYTSITHLLLVPKPDDVHWLFTIGLDPPLRSGQTLHPFVTFQYDREEELEMTLDMTPEKLESRFNGRLNAHYDGPVYDVMGDVFAALTNRRVVRPSISFTGANGQVGIECSRGPNEAFLYCMERAFFSVPKPPVIIPHADIDSVTFSRVGTSSGGTATKSFEVRILMHNGTDYTFSSVAREEYPHLEEFCRVKKLKVKSAISDDDDFDASSGDDDGSASSSDSGSDSGNPSDDLAGDSDSDADEERADDVVIGANAPAESAAAAKRRPKKKVKKEPDAAA</sequence>
<dbReference type="FunFam" id="2.30.29.150:FF:000001">
    <property type="entry name" value="Fact complex subunit ssrp1"/>
    <property type="match status" value="1"/>
</dbReference>
<evidence type="ECO:0000256" key="4">
    <source>
        <dbReference type="ARBA" id="ARBA00022763"/>
    </source>
</evidence>
<dbReference type="GO" id="GO:0031491">
    <property type="term" value="F:nucleosome binding"/>
    <property type="evidence" value="ECO:0007669"/>
    <property type="project" value="TreeGrafter"/>
</dbReference>
<dbReference type="OrthoDB" id="498543at2759"/>
<name>A0A4V1IV23_9FUNG</name>
<evidence type="ECO:0000256" key="8">
    <source>
        <dbReference type="ARBA" id="ARBA00023242"/>
    </source>
</evidence>
<feature type="compositionally biased region" description="Low complexity" evidence="10">
    <location>
        <begin position="503"/>
        <end position="512"/>
    </location>
</feature>
<feature type="region of interest" description="Disordered" evidence="10">
    <location>
        <begin position="452"/>
        <end position="529"/>
    </location>
</feature>
<keyword evidence="2 9" id="KW-0158">Chromosome</keyword>
<dbReference type="Proteomes" id="UP000274922">
    <property type="component" value="Unassembled WGS sequence"/>
</dbReference>
<evidence type="ECO:0000256" key="5">
    <source>
        <dbReference type="ARBA" id="ARBA00023015"/>
    </source>
</evidence>
<dbReference type="AlphaFoldDB" id="A0A4V1IV23"/>
<dbReference type="GO" id="GO:0006260">
    <property type="term" value="P:DNA replication"/>
    <property type="evidence" value="ECO:0007669"/>
    <property type="project" value="UniProtKB-KW"/>
</dbReference>
<evidence type="ECO:0000256" key="1">
    <source>
        <dbReference type="ARBA" id="ARBA00010060"/>
    </source>
</evidence>
<dbReference type="InterPro" id="IPR048993">
    <property type="entry name" value="SSRP1-like_PH1"/>
</dbReference>
<evidence type="ECO:0000256" key="9">
    <source>
        <dbReference type="RuleBase" id="RU364013"/>
    </source>
</evidence>
<dbReference type="GO" id="GO:0003677">
    <property type="term" value="F:DNA binding"/>
    <property type="evidence" value="ECO:0007669"/>
    <property type="project" value="InterPro"/>
</dbReference>
<dbReference type="EMBL" id="ML014140">
    <property type="protein sequence ID" value="RKP02559.1"/>
    <property type="molecule type" value="Genomic_DNA"/>
</dbReference>
<organism evidence="12 13">
    <name type="scientific">Caulochytrium protostelioides</name>
    <dbReference type="NCBI Taxonomy" id="1555241"/>
    <lineage>
        <taxon>Eukaryota</taxon>
        <taxon>Fungi</taxon>
        <taxon>Fungi incertae sedis</taxon>
        <taxon>Chytridiomycota</taxon>
        <taxon>Chytridiomycota incertae sedis</taxon>
        <taxon>Chytridiomycetes</taxon>
        <taxon>Caulochytriales</taxon>
        <taxon>Caulochytriaceae</taxon>
        <taxon>Caulochytrium</taxon>
    </lineage>
</organism>
<dbReference type="SMART" id="SM01287">
    <property type="entry name" value="Rtt106"/>
    <property type="match status" value="1"/>
</dbReference>
<dbReference type="Pfam" id="PF03531">
    <property type="entry name" value="SSrecog"/>
    <property type="match status" value="1"/>
</dbReference>
<comment type="subcellular location">
    <subcellularLocation>
        <location evidence="9">Nucleus</location>
    </subcellularLocation>
    <subcellularLocation>
        <location evidence="9">Chromosome</location>
    </subcellularLocation>
</comment>
<dbReference type="InterPro" id="IPR035417">
    <property type="entry name" value="SSRP1/POB3_N"/>
</dbReference>
<proteinExistence type="inferred from homology"/>
<keyword evidence="5 9" id="KW-0805">Transcription regulation</keyword>